<sequence length="153" mass="17281">ITELLGYLFADLASGVYHWAIDNYGKASSPVFRPQIEAFQGRHKSSWKITRREFSNNLHSLGRVITFVAVPIDVLVNDPVVHAFFGMSCGCIMFSQQFHAWAHGTKSRLPRLAVALHDAGVLIPCLDHANHHRQPYNSNYCIVSGVWNRFCKN</sequence>
<name>A0A7J7NLP9_9MAGN</name>
<evidence type="ECO:0000313" key="7">
    <source>
        <dbReference type="EMBL" id="KAF6168013.1"/>
    </source>
</evidence>
<protein>
    <recommendedName>
        <fullName evidence="6">Lipid desaturase domain-containing protein</fullName>
    </recommendedName>
</protein>
<feature type="non-terminal residue" evidence="7">
    <location>
        <position position="1"/>
    </location>
</feature>
<organism evidence="7 8">
    <name type="scientific">Kingdonia uniflora</name>
    <dbReference type="NCBI Taxonomy" id="39325"/>
    <lineage>
        <taxon>Eukaryota</taxon>
        <taxon>Viridiplantae</taxon>
        <taxon>Streptophyta</taxon>
        <taxon>Embryophyta</taxon>
        <taxon>Tracheophyta</taxon>
        <taxon>Spermatophyta</taxon>
        <taxon>Magnoliopsida</taxon>
        <taxon>Ranunculales</taxon>
        <taxon>Circaeasteraceae</taxon>
        <taxon>Kingdonia</taxon>
    </lineage>
</organism>
<evidence type="ECO:0000256" key="1">
    <source>
        <dbReference type="ARBA" id="ARBA00004141"/>
    </source>
</evidence>
<evidence type="ECO:0000256" key="3">
    <source>
        <dbReference type="ARBA" id="ARBA00022692"/>
    </source>
</evidence>
<keyword evidence="8" id="KW-1185">Reference proteome</keyword>
<dbReference type="PANTHER" id="PTHR48140:SF1">
    <property type="entry name" value="FATTY ACID DESATURASE 4, CHLOROPLASTIC-RELATED"/>
    <property type="match status" value="1"/>
</dbReference>
<evidence type="ECO:0000313" key="8">
    <source>
        <dbReference type="Proteomes" id="UP000541444"/>
    </source>
</evidence>
<dbReference type="PANTHER" id="PTHR48140">
    <property type="entry name" value="FATTY ACID DESATURASE 4, CHLOROPLASTIC-RELATED"/>
    <property type="match status" value="1"/>
</dbReference>
<keyword evidence="4" id="KW-1133">Transmembrane helix</keyword>
<comment type="caution">
    <text evidence="7">The sequence shown here is derived from an EMBL/GenBank/DDBJ whole genome shotgun (WGS) entry which is preliminary data.</text>
</comment>
<dbReference type="OrthoDB" id="5103at2759"/>
<gene>
    <name evidence="7" type="ORF">GIB67_011398</name>
</gene>
<feature type="domain" description="Lipid desaturase" evidence="6">
    <location>
        <begin position="7"/>
        <end position="151"/>
    </location>
</feature>
<dbReference type="InterPro" id="IPR052864">
    <property type="entry name" value="Chloroplast_FAD_CarF"/>
</dbReference>
<evidence type="ECO:0000256" key="4">
    <source>
        <dbReference type="ARBA" id="ARBA00022989"/>
    </source>
</evidence>
<dbReference type="Proteomes" id="UP000541444">
    <property type="component" value="Unassembled WGS sequence"/>
</dbReference>
<comment type="subcellular location">
    <subcellularLocation>
        <location evidence="1">Membrane</location>
        <topology evidence="1">Multi-pass membrane protein</topology>
    </subcellularLocation>
</comment>
<evidence type="ECO:0000259" key="6">
    <source>
        <dbReference type="Pfam" id="PF10520"/>
    </source>
</evidence>
<dbReference type="UniPathway" id="UPA00199"/>
<dbReference type="GO" id="GO:0016020">
    <property type="term" value="C:membrane"/>
    <property type="evidence" value="ECO:0007669"/>
    <property type="project" value="UniProtKB-SubCell"/>
</dbReference>
<keyword evidence="5" id="KW-0472">Membrane</keyword>
<dbReference type="EMBL" id="JACGCM010000704">
    <property type="protein sequence ID" value="KAF6168013.1"/>
    <property type="molecule type" value="Genomic_DNA"/>
</dbReference>
<reference evidence="7 8" key="1">
    <citation type="journal article" date="2020" name="IScience">
        <title>Genome Sequencing of the Endangered Kingdonia uniflora (Circaeasteraceae, Ranunculales) Reveals Potential Mechanisms of Evolutionary Specialization.</title>
        <authorList>
            <person name="Sun Y."/>
            <person name="Deng T."/>
            <person name="Zhang A."/>
            <person name="Moore M.J."/>
            <person name="Landis J.B."/>
            <person name="Lin N."/>
            <person name="Zhang H."/>
            <person name="Zhang X."/>
            <person name="Huang J."/>
            <person name="Zhang X."/>
            <person name="Sun H."/>
            <person name="Wang H."/>
        </authorList>
    </citation>
    <scope>NUCLEOTIDE SEQUENCE [LARGE SCALE GENOMIC DNA]</scope>
    <source>
        <strain evidence="7">TB1705</strain>
        <tissue evidence="7">Leaf</tissue>
    </source>
</reference>
<dbReference type="GO" id="GO:0006631">
    <property type="term" value="P:fatty acid metabolic process"/>
    <property type="evidence" value="ECO:0007669"/>
    <property type="project" value="UniProtKB-UniPathway"/>
</dbReference>
<proteinExistence type="inferred from homology"/>
<comment type="similarity">
    <text evidence="2">Belongs to the fatty acid desaturase CarF family.</text>
</comment>
<dbReference type="Pfam" id="PF10520">
    <property type="entry name" value="Lipid_desat"/>
    <property type="match status" value="1"/>
</dbReference>
<evidence type="ECO:0000256" key="2">
    <source>
        <dbReference type="ARBA" id="ARBA00007620"/>
    </source>
</evidence>
<keyword evidence="3" id="KW-0812">Transmembrane</keyword>
<dbReference type="AlphaFoldDB" id="A0A7J7NLP9"/>
<evidence type="ECO:0000256" key="5">
    <source>
        <dbReference type="ARBA" id="ARBA00023136"/>
    </source>
</evidence>
<dbReference type="InterPro" id="IPR019547">
    <property type="entry name" value="Lipid_desat"/>
</dbReference>
<accession>A0A7J7NLP9</accession>